<gene>
    <name evidence="8" type="primary">yicC</name>
    <name evidence="8" type="ORF">NCTC13149_00896</name>
</gene>
<comment type="cofactor">
    <cofactor evidence="1">
        <name>a divalent metal cation</name>
        <dbReference type="ChEBI" id="CHEBI:60240"/>
    </cofactor>
</comment>
<organism evidence="8 9">
    <name type="scientific">Peptoniphilus lacrimalis</name>
    <dbReference type="NCBI Taxonomy" id="33031"/>
    <lineage>
        <taxon>Bacteria</taxon>
        <taxon>Bacillati</taxon>
        <taxon>Bacillota</taxon>
        <taxon>Tissierellia</taxon>
        <taxon>Tissierellales</taxon>
        <taxon>Peptoniphilaceae</taxon>
        <taxon>Peptoniphilus</taxon>
    </lineage>
</organism>
<evidence type="ECO:0000313" key="8">
    <source>
        <dbReference type="EMBL" id="SUB57080.1"/>
    </source>
</evidence>
<dbReference type="NCBIfam" id="TIGR00255">
    <property type="entry name" value="YicC/YloC family endoribonuclease"/>
    <property type="match status" value="1"/>
</dbReference>
<keyword evidence="2" id="KW-0540">Nuclease</keyword>
<keyword evidence="3" id="KW-0255">Endonuclease</keyword>
<evidence type="ECO:0000259" key="7">
    <source>
        <dbReference type="Pfam" id="PF08340"/>
    </source>
</evidence>
<dbReference type="RefSeq" id="WP_019034538.1">
    <property type="nucleotide sequence ID" value="NZ_UGSZ01000001.1"/>
</dbReference>
<dbReference type="InterPro" id="IPR013527">
    <property type="entry name" value="YicC-like_N"/>
</dbReference>
<dbReference type="GO" id="GO:0016787">
    <property type="term" value="F:hydrolase activity"/>
    <property type="evidence" value="ECO:0007669"/>
    <property type="project" value="UniProtKB-KW"/>
</dbReference>
<name>A0A379C481_9FIRM</name>
<dbReference type="Pfam" id="PF08340">
    <property type="entry name" value="YicC-like_C"/>
    <property type="match status" value="1"/>
</dbReference>
<feature type="domain" description="Endoribonuclease YicC-like C-terminal" evidence="7">
    <location>
        <begin position="173"/>
        <end position="291"/>
    </location>
</feature>
<dbReference type="PANTHER" id="PTHR30636:SF3">
    <property type="entry name" value="UPF0701 PROTEIN YICC"/>
    <property type="match status" value="1"/>
</dbReference>
<dbReference type="InterPro" id="IPR005229">
    <property type="entry name" value="YicC/YloC-like"/>
</dbReference>
<evidence type="ECO:0000256" key="4">
    <source>
        <dbReference type="ARBA" id="ARBA00022801"/>
    </source>
</evidence>
<dbReference type="EMBL" id="UGSZ01000001">
    <property type="protein sequence ID" value="SUB57080.1"/>
    <property type="molecule type" value="Genomic_DNA"/>
</dbReference>
<evidence type="ECO:0000313" key="9">
    <source>
        <dbReference type="Proteomes" id="UP000255517"/>
    </source>
</evidence>
<dbReference type="Pfam" id="PF03755">
    <property type="entry name" value="YicC-like_N"/>
    <property type="match status" value="1"/>
</dbReference>
<proteinExistence type="inferred from homology"/>
<dbReference type="AlphaFoldDB" id="A0A379C481"/>
<dbReference type="STRING" id="1122949.GCA_000378725_00639"/>
<dbReference type="OrthoDB" id="9771229at2"/>
<evidence type="ECO:0000256" key="1">
    <source>
        <dbReference type="ARBA" id="ARBA00001968"/>
    </source>
</evidence>
<evidence type="ECO:0000256" key="5">
    <source>
        <dbReference type="ARBA" id="ARBA00035648"/>
    </source>
</evidence>
<comment type="similarity">
    <text evidence="5">Belongs to the YicC/YloC family.</text>
</comment>
<reference evidence="8 9" key="1">
    <citation type="submission" date="2018-06" db="EMBL/GenBank/DDBJ databases">
        <authorList>
            <consortium name="Pathogen Informatics"/>
            <person name="Doyle S."/>
        </authorList>
    </citation>
    <scope>NUCLEOTIDE SEQUENCE [LARGE SCALE GENOMIC DNA]</scope>
    <source>
        <strain evidence="8 9">NCTC13149</strain>
    </source>
</reference>
<dbReference type="GO" id="GO:0004521">
    <property type="term" value="F:RNA endonuclease activity"/>
    <property type="evidence" value="ECO:0007669"/>
    <property type="project" value="InterPro"/>
</dbReference>
<dbReference type="Proteomes" id="UP000255517">
    <property type="component" value="Unassembled WGS sequence"/>
</dbReference>
<accession>A0A379C481</accession>
<evidence type="ECO:0000259" key="6">
    <source>
        <dbReference type="Pfam" id="PF03755"/>
    </source>
</evidence>
<dbReference type="PANTHER" id="PTHR30636">
    <property type="entry name" value="UPF0701 PROTEIN YICC"/>
    <property type="match status" value="1"/>
</dbReference>
<keyword evidence="4" id="KW-0378">Hydrolase</keyword>
<protein>
    <submittedName>
        <fullName evidence="8">YicC-like family, N-terminal region</fullName>
    </submittedName>
</protein>
<evidence type="ECO:0000256" key="3">
    <source>
        <dbReference type="ARBA" id="ARBA00022759"/>
    </source>
</evidence>
<evidence type="ECO:0000256" key="2">
    <source>
        <dbReference type="ARBA" id="ARBA00022722"/>
    </source>
</evidence>
<feature type="domain" description="Endoribonuclease YicC-like N-terminal" evidence="6">
    <location>
        <begin position="1"/>
        <end position="155"/>
    </location>
</feature>
<dbReference type="InterPro" id="IPR013551">
    <property type="entry name" value="YicC-like_C"/>
</dbReference>
<sequence length="291" mass="33782">MKSMTGYGSYESQSDNYHLKIDMKSVNNRYCDIFIKLPALLFSYEDKIKRFIKKDVRRGKVEVFIKLNKLSKDDNSFDVDLPLAKNYYNASRDISNYLGLNNNLSIKDIITKPGVLVESEDNEVSKELEDLLFTTLTKTLESFITSRLSEGQAIKEDFKTKLSSIKDIVAKVEELSPISLKENEEKLKNKLNNYLDESEIDRQRIATECFLLVDKLSIDEEITRLKIHLDRFNHIMNLEESIGRKLDFLLQEINREINTIGSKSNNIDILNNVVLVKSEVERIREQVQNIE</sequence>